<sequence>METTSPVFVKLITDHLLDGYAAKKRIERLEKTSKRHNFTVNSSLACNPRCQTLNCDNQDHNDEHLEHKLEVFEPGIMGKGVRALQLIKKGVLVT</sequence>
<reference evidence="1 2" key="1">
    <citation type="submission" date="2024-08" db="EMBL/GenBank/DDBJ databases">
        <authorList>
            <person name="Cucini C."/>
            <person name="Frati F."/>
        </authorList>
    </citation>
    <scope>NUCLEOTIDE SEQUENCE [LARGE SCALE GENOMIC DNA]</scope>
</reference>
<accession>A0ABP1RPT0</accession>
<proteinExistence type="predicted"/>
<keyword evidence="2" id="KW-1185">Reference proteome</keyword>
<dbReference type="Gene3D" id="2.170.270.10">
    <property type="entry name" value="SET domain"/>
    <property type="match status" value="1"/>
</dbReference>
<dbReference type="EMBL" id="CAXLJM020000093">
    <property type="protein sequence ID" value="CAL8132604.1"/>
    <property type="molecule type" value="Genomic_DNA"/>
</dbReference>
<organism evidence="1 2">
    <name type="scientific">Orchesella dallaii</name>
    <dbReference type="NCBI Taxonomy" id="48710"/>
    <lineage>
        <taxon>Eukaryota</taxon>
        <taxon>Metazoa</taxon>
        <taxon>Ecdysozoa</taxon>
        <taxon>Arthropoda</taxon>
        <taxon>Hexapoda</taxon>
        <taxon>Collembola</taxon>
        <taxon>Entomobryomorpha</taxon>
        <taxon>Entomobryoidea</taxon>
        <taxon>Orchesellidae</taxon>
        <taxon>Orchesellinae</taxon>
        <taxon>Orchesella</taxon>
    </lineage>
</organism>
<evidence type="ECO:0000313" key="1">
    <source>
        <dbReference type="EMBL" id="CAL8132604.1"/>
    </source>
</evidence>
<evidence type="ECO:0000313" key="2">
    <source>
        <dbReference type="Proteomes" id="UP001642540"/>
    </source>
</evidence>
<comment type="caution">
    <text evidence="1">The sequence shown here is derived from an EMBL/GenBank/DDBJ whole genome shotgun (WGS) entry which is preliminary data.</text>
</comment>
<dbReference type="InterPro" id="IPR046341">
    <property type="entry name" value="SET_dom_sf"/>
</dbReference>
<dbReference type="SUPFAM" id="SSF82199">
    <property type="entry name" value="SET domain"/>
    <property type="match status" value="1"/>
</dbReference>
<dbReference type="Proteomes" id="UP001642540">
    <property type="component" value="Unassembled WGS sequence"/>
</dbReference>
<gene>
    <name evidence="1" type="ORF">ODALV1_LOCUS24673</name>
</gene>
<name>A0ABP1RPT0_9HEXA</name>
<protein>
    <submittedName>
        <fullName evidence="1">Uncharacterized protein</fullName>
    </submittedName>
</protein>